<dbReference type="SUPFAM" id="SSF53697">
    <property type="entry name" value="SIS domain"/>
    <property type="match status" value="1"/>
</dbReference>
<dbReference type="GO" id="GO:0006002">
    <property type="term" value="P:fructose 6-phosphate metabolic process"/>
    <property type="evidence" value="ECO:0007669"/>
    <property type="project" value="TreeGrafter"/>
</dbReference>
<evidence type="ECO:0000256" key="8">
    <source>
        <dbReference type="ARBA" id="ARBA00022737"/>
    </source>
</evidence>
<keyword evidence="7 10" id="KW-0808">Transferase</keyword>
<keyword evidence="14" id="KW-1185">Reference proteome</keyword>
<evidence type="ECO:0000256" key="10">
    <source>
        <dbReference type="HAMAP-Rule" id="MF_00164"/>
    </source>
</evidence>
<dbReference type="PANTHER" id="PTHR10937">
    <property type="entry name" value="GLUCOSAMINE--FRUCTOSE-6-PHOSPHATE AMINOTRANSFERASE, ISOMERIZING"/>
    <property type="match status" value="1"/>
</dbReference>
<dbReference type="InterPro" id="IPR047084">
    <property type="entry name" value="GFAT_N"/>
</dbReference>
<dbReference type="Proteomes" id="UP000535838">
    <property type="component" value="Unassembled WGS sequence"/>
</dbReference>
<comment type="catalytic activity">
    <reaction evidence="1 10">
        <text>D-fructose 6-phosphate + L-glutamine = D-glucosamine 6-phosphate + L-glutamate</text>
        <dbReference type="Rhea" id="RHEA:13237"/>
        <dbReference type="ChEBI" id="CHEBI:29985"/>
        <dbReference type="ChEBI" id="CHEBI:58359"/>
        <dbReference type="ChEBI" id="CHEBI:58725"/>
        <dbReference type="ChEBI" id="CHEBI:61527"/>
        <dbReference type="EC" id="2.6.1.16"/>
    </reaction>
</comment>
<dbReference type="CDD" id="cd00714">
    <property type="entry name" value="GFAT"/>
    <property type="match status" value="1"/>
</dbReference>
<evidence type="ECO:0000256" key="2">
    <source>
        <dbReference type="ARBA" id="ARBA00004496"/>
    </source>
</evidence>
<feature type="active site" description="For Fru-6P isomerization activity" evidence="10">
    <location>
        <position position="606"/>
    </location>
</feature>
<dbReference type="FunFam" id="3.60.20.10:FF:000006">
    <property type="entry name" value="Glutamine--fructose-6-phosphate aminotransferase [isomerizing]"/>
    <property type="match status" value="1"/>
</dbReference>
<evidence type="ECO:0000256" key="5">
    <source>
        <dbReference type="ARBA" id="ARBA00022490"/>
    </source>
</evidence>
<dbReference type="FunFam" id="3.40.50.10490:FF:000022">
    <property type="entry name" value="Glutamine--fructose-6-phosphate aminotransferase [isomerizing]"/>
    <property type="match status" value="1"/>
</dbReference>
<gene>
    <name evidence="10 13" type="primary">glmS</name>
    <name evidence="13" type="ORF">H7B67_04140</name>
</gene>
<name>A0A841SQ14_9BACL</name>
<dbReference type="HAMAP" id="MF_00164">
    <property type="entry name" value="GlmS"/>
    <property type="match status" value="1"/>
</dbReference>
<sequence>MCGIVGYIGNRESQPILLEGLKKLEYRGYDSAGIAVFTEQGLEVTKTVGRLANLEGRLQDDPLRGTVGIGHTRWATHGKPSDVNSHPHTDNSLKFSVVHNGIIENYLELKEELMHQGHRFLSETDTEVISHLIAVEYEGDIVKAVQKAVRKMRGAFALGVLTEHEPDRLVAVRYASPLIIGVGDGEKFIASDIPAILEHTRDIYILNDGEMAVLTRDGVELMTIEGNFIAKEVFHVDWDLMTAEKAGFDHFMLKEIHEQPKAYRDTMRGRVSEDGKSVSLSELTTITPEELRKFNRVHIVACGTAMHAGMVGKTIIEQLARVPVETDVASEYRYRSPIITPETLVIVVSQSGETADTLAALREAKRNGARVLAITNVVGSSVAREADDVIITLAGPEIAVASTKAYTSQLIAFYLFGLHYAQVLDTKDEAFVSGVLAAMDSLPEQVEKILSQAEVIKKIAESISRHSNLFFIGRGLDYAVALEGSLKLKEISYIHSEAYAAGELKHGTLALIEEGIPVISLITQEDLQEKTLSNIKEVKARGADVFAIVNDGNEEEISKSVDSVFSIPRTLSLLTPALSVVPLQLLSYYASLALGHDVDKPRNLAKSVTVE</sequence>
<dbReference type="InterPro" id="IPR029055">
    <property type="entry name" value="Ntn_hydrolases_N"/>
</dbReference>
<dbReference type="Gene3D" id="3.40.50.10490">
    <property type="entry name" value="Glucose-6-phosphate isomerase like protein, domain 1"/>
    <property type="match status" value="2"/>
</dbReference>
<dbReference type="GO" id="GO:0006047">
    <property type="term" value="P:UDP-N-acetylglucosamine metabolic process"/>
    <property type="evidence" value="ECO:0007669"/>
    <property type="project" value="TreeGrafter"/>
</dbReference>
<dbReference type="GO" id="GO:0097367">
    <property type="term" value="F:carbohydrate derivative binding"/>
    <property type="evidence" value="ECO:0007669"/>
    <property type="project" value="InterPro"/>
</dbReference>
<dbReference type="InterPro" id="IPR001347">
    <property type="entry name" value="SIS_dom"/>
</dbReference>
<feature type="active site" description="Nucleophile; for GATase activity" evidence="10">
    <location>
        <position position="2"/>
    </location>
</feature>
<dbReference type="SUPFAM" id="SSF56235">
    <property type="entry name" value="N-terminal nucleophile aminohydrolases (Ntn hydrolases)"/>
    <property type="match status" value="1"/>
</dbReference>
<dbReference type="InterPro" id="IPR035490">
    <property type="entry name" value="GlmS/FrlB_SIS"/>
</dbReference>
<keyword evidence="8" id="KW-0677">Repeat</keyword>
<dbReference type="CDD" id="cd05008">
    <property type="entry name" value="SIS_GlmS_GlmD_1"/>
    <property type="match status" value="1"/>
</dbReference>
<organism evidence="13 14">
    <name type="scientific">Cohnella thailandensis</name>
    <dbReference type="NCBI Taxonomy" id="557557"/>
    <lineage>
        <taxon>Bacteria</taxon>
        <taxon>Bacillati</taxon>
        <taxon>Bacillota</taxon>
        <taxon>Bacilli</taxon>
        <taxon>Bacillales</taxon>
        <taxon>Paenibacillaceae</taxon>
        <taxon>Cohnella</taxon>
    </lineage>
</organism>
<dbReference type="NCBIfam" id="TIGR01135">
    <property type="entry name" value="glmS"/>
    <property type="match status" value="1"/>
</dbReference>
<keyword evidence="6 10" id="KW-0032">Aminotransferase</keyword>
<comment type="caution">
    <text evidence="13">The sequence shown here is derived from an EMBL/GenBank/DDBJ whole genome shotgun (WGS) entry which is preliminary data.</text>
</comment>
<evidence type="ECO:0000256" key="4">
    <source>
        <dbReference type="ARBA" id="ARBA00016090"/>
    </source>
</evidence>
<dbReference type="Pfam" id="PF01380">
    <property type="entry name" value="SIS"/>
    <property type="match status" value="2"/>
</dbReference>
<feature type="domain" description="SIS" evidence="12">
    <location>
        <begin position="459"/>
        <end position="601"/>
    </location>
</feature>
<dbReference type="NCBIfam" id="NF001484">
    <property type="entry name" value="PRK00331.1"/>
    <property type="match status" value="1"/>
</dbReference>
<dbReference type="InterPro" id="IPR005855">
    <property type="entry name" value="GFAT"/>
</dbReference>
<dbReference type="FunFam" id="3.40.50.10490:FF:000001">
    <property type="entry name" value="Glutamine--fructose-6-phosphate aminotransferase [isomerizing]"/>
    <property type="match status" value="1"/>
</dbReference>
<dbReference type="Pfam" id="PF13522">
    <property type="entry name" value="GATase_6"/>
    <property type="match status" value="1"/>
</dbReference>
<dbReference type="GO" id="GO:0005975">
    <property type="term" value="P:carbohydrate metabolic process"/>
    <property type="evidence" value="ECO:0007669"/>
    <property type="project" value="UniProtKB-UniRule"/>
</dbReference>
<accession>A0A841SQ14</accession>
<keyword evidence="9" id="KW-0315">Glutamine amidotransferase</keyword>
<evidence type="ECO:0000256" key="6">
    <source>
        <dbReference type="ARBA" id="ARBA00022576"/>
    </source>
</evidence>
<dbReference type="CDD" id="cd05009">
    <property type="entry name" value="SIS_GlmS_GlmD_2"/>
    <property type="match status" value="1"/>
</dbReference>
<evidence type="ECO:0000313" key="13">
    <source>
        <dbReference type="EMBL" id="MBB6633292.1"/>
    </source>
</evidence>
<dbReference type="GO" id="GO:0005829">
    <property type="term" value="C:cytosol"/>
    <property type="evidence" value="ECO:0007669"/>
    <property type="project" value="TreeGrafter"/>
</dbReference>
<dbReference type="EMBL" id="JACJVQ010000004">
    <property type="protein sequence ID" value="MBB6633292.1"/>
    <property type="molecule type" value="Genomic_DNA"/>
</dbReference>
<dbReference type="AlphaFoldDB" id="A0A841SQ14"/>
<dbReference type="GO" id="GO:0006487">
    <property type="term" value="P:protein N-linked glycosylation"/>
    <property type="evidence" value="ECO:0007669"/>
    <property type="project" value="TreeGrafter"/>
</dbReference>
<feature type="domain" description="SIS" evidence="12">
    <location>
        <begin position="287"/>
        <end position="426"/>
    </location>
</feature>
<feature type="domain" description="Glutamine amidotransferase type-2" evidence="11">
    <location>
        <begin position="2"/>
        <end position="217"/>
    </location>
</feature>
<dbReference type="InterPro" id="IPR046348">
    <property type="entry name" value="SIS_dom_sf"/>
</dbReference>
<comment type="function">
    <text evidence="10">Catalyzes the first step in hexosamine metabolism, converting fructose-6P into glucosamine-6P using glutamine as a nitrogen source.</text>
</comment>
<evidence type="ECO:0000259" key="12">
    <source>
        <dbReference type="PROSITE" id="PS51464"/>
    </source>
</evidence>
<evidence type="ECO:0000256" key="7">
    <source>
        <dbReference type="ARBA" id="ARBA00022679"/>
    </source>
</evidence>
<dbReference type="InterPro" id="IPR035466">
    <property type="entry name" value="GlmS/AgaS_SIS"/>
</dbReference>
<dbReference type="RefSeq" id="WP_185118538.1">
    <property type="nucleotide sequence ID" value="NZ_JACJVQ010000004.1"/>
</dbReference>
<evidence type="ECO:0000256" key="9">
    <source>
        <dbReference type="ARBA" id="ARBA00022962"/>
    </source>
</evidence>
<comment type="subunit">
    <text evidence="10">Homodimer.</text>
</comment>
<dbReference type="InterPro" id="IPR017932">
    <property type="entry name" value="GATase_2_dom"/>
</dbReference>
<reference evidence="13 14" key="1">
    <citation type="submission" date="2020-08" db="EMBL/GenBank/DDBJ databases">
        <title>Cohnella phylogeny.</title>
        <authorList>
            <person name="Dunlap C."/>
        </authorList>
    </citation>
    <scope>NUCLEOTIDE SEQUENCE [LARGE SCALE GENOMIC DNA]</scope>
    <source>
        <strain evidence="13 14">DSM 25241</strain>
    </source>
</reference>
<dbReference type="PROSITE" id="PS51464">
    <property type="entry name" value="SIS"/>
    <property type="match status" value="2"/>
</dbReference>
<protein>
    <recommendedName>
        <fullName evidence="4 10">Glutamine--fructose-6-phosphate aminotransferase [isomerizing]</fullName>
        <ecNumber evidence="3 10">2.6.1.16</ecNumber>
    </recommendedName>
    <alternativeName>
        <fullName evidence="10">D-fructose-6-phosphate amidotransferase</fullName>
    </alternativeName>
    <alternativeName>
        <fullName evidence="10">GFAT</fullName>
    </alternativeName>
    <alternativeName>
        <fullName evidence="10">Glucosamine-6-phosphate synthase</fullName>
    </alternativeName>
    <alternativeName>
        <fullName evidence="10">Hexosephosphate aminotransferase</fullName>
    </alternativeName>
    <alternativeName>
        <fullName evidence="10">L-glutamine--D-fructose-6-phosphate amidotransferase</fullName>
    </alternativeName>
</protein>
<dbReference type="EC" id="2.6.1.16" evidence="3 10"/>
<evidence type="ECO:0000256" key="3">
    <source>
        <dbReference type="ARBA" id="ARBA00012916"/>
    </source>
</evidence>
<evidence type="ECO:0000313" key="14">
    <source>
        <dbReference type="Proteomes" id="UP000535838"/>
    </source>
</evidence>
<keyword evidence="5 10" id="KW-0963">Cytoplasm</keyword>
<comment type="subcellular location">
    <subcellularLocation>
        <location evidence="2 10">Cytoplasm</location>
    </subcellularLocation>
</comment>
<dbReference type="Gene3D" id="3.60.20.10">
    <property type="entry name" value="Glutamine Phosphoribosylpyrophosphate, subunit 1, domain 1"/>
    <property type="match status" value="1"/>
</dbReference>
<dbReference type="GO" id="GO:0004360">
    <property type="term" value="F:glutamine-fructose-6-phosphate transaminase (isomerizing) activity"/>
    <property type="evidence" value="ECO:0007669"/>
    <property type="project" value="UniProtKB-UniRule"/>
</dbReference>
<proteinExistence type="inferred from homology"/>
<feature type="initiator methionine" description="Removed" evidence="10">
    <location>
        <position position="1"/>
    </location>
</feature>
<evidence type="ECO:0000259" key="11">
    <source>
        <dbReference type="PROSITE" id="PS51278"/>
    </source>
</evidence>
<evidence type="ECO:0000256" key="1">
    <source>
        <dbReference type="ARBA" id="ARBA00001031"/>
    </source>
</evidence>
<dbReference type="PANTHER" id="PTHR10937:SF0">
    <property type="entry name" value="GLUTAMINE--FRUCTOSE-6-PHOSPHATE TRANSAMINASE (ISOMERIZING)"/>
    <property type="match status" value="1"/>
</dbReference>
<dbReference type="PROSITE" id="PS51278">
    <property type="entry name" value="GATASE_TYPE_2"/>
    <property type="match status" value="1"/>
</dbReference>